<protein>
    <submittedName>
        <fullName evidence="5">Guanine-specific ribonuclease N1 and T1</fullName>
    </submittedName>
</protein>
<proteinExistence type="predicted"/>
<dbReference type="RefSeq" id="WP_171242534.1">
    <property type="nucleotide sequence ID" value="NZ_JABEPQ010000001.1"/>
</dbReference>
<keyword evidence="1" id="KW-0540">Nuclease</keyword>
<dbReference type="AlphaFoldDB" id="A0A849H6X9"/>
<feature type="region of interest" description="Disordered" evidence="3">
    <location>
        <begin position="33"/>
        <end position="78"/>
    </location>
</feature>
<dbReference type="Proteomes" id="UP000588586">
    <property type="component" value="Unassembled WGS sequence"/>
</dbReference>
<keyword evidence="4" id="KW-0812">Transmembrane</keyword>
<name>A0A849H6X9_9MICO</name>
<evidence type="ECO:0000256" key="1">
    <source>
        <dbReference type="ARBA" id="ARBA00022722"/>
    </source>
</evidence>
<dbReference type="SUPFAM" id="SSF53933">
    <property type="entry name" value="Microbial ribonucleases"/>
    <property type="match status" value="1"/>
</dbReference>
<dbReference type="InterPro" id="IPR000026">
    <property type="entry name" value="N1-like"/>
</dbReference>
<comment type="caution">
    <text evidence="5">The sequence shown here is derived from an EMBL/GenBank/DDBJ whole genome shotgun (WGS) entry which is preliminary data.</text>
</comment>
<keyword evidence="6" id="KW-1185">Reference proteome</keyword>
<keyword evidence="4" id="KW-1133">Transmembrane helix</keyword>
<feature type="transmembrane region" description="Helical" evidence="4">
    <location>
        <begin position="12"/>
        <end position="28"/>
    </location>
</feature>
<evidence type="ECO:0000256" key="2">
    <source>
        <dbReference type="ARBA" id="ARBA00022801"/>
    </source>
</evidence>
<dbReference type="EMBL" id="JABEPQ010000001">
    <property type="protein sequence ID" value="NNM45526.1"/>
    <property type="molecule type" value="Genomic_DNA"/>
</dbReference>
<dbReference type="GO" id="GO:0016787">
    <property type="term" value="F:hydrolase activity"/>
    <property type="evidence" value="ECO:0007669"/>
    <property type="project" value="UniProtKB-KW"/>
</dbReference>
<evidence type="ECO:0000313" key="5">
    <source>
        <dbReference type="EMBL" id="NNM45526.1"/>
    </source>
</evidence>
<dbReference type="InterPro" id="IPR016191">
    <property type="entry name" value="Ribonuclease/ribotoxin"/>
</dbReference>
<evidence type="ECO:0000256" key="4">
    <source>
        <dbReference type="SAM" id="Phobius"/>
    </source>
</evidence>
<keyword evidence="4" id="KW-0472">Membrane</keyword>
<evidence type="ECO:0000256" key="3">
    <source>
        <dbReference type="SAM" id="MobiDB-lite"/>
    </source>
</evidence>
<evidence type="ECO:0000313" key="6">
    <source>
        <dbReference type="Proteomes" id="UP000588586"/>
    </source>
</evidence>
<keyword evidence="2" id="KW-0378">Hydrolase</keyword>
<reference evidence="5 6" key="1">
    <citation type="submission" date="2020-04" db="EMBL/GenBank/DDBJ databases">
        <title>Knoellia sp. isolate from air conditioner.</title>
        <authorList>
            <person name="Chea S."/>
            <person name="Kim D.-U."/>
        </authorList>
    </citation>
    <scope>NUCLEOTIDE SEQUENCE [LARGE SCALE GENOMIC DNA]</scope>
    <source>
        <strain evidence="5 6">DB2414S</strain>
    </source>
</reference>
<dbReference type="GO" id="GO:0003723">
    <property type="term" value="F:RNA binding"/>
    <property type="evidence" value="ECO:0007669"/>
    <property type="project" value="InterPro"/>
</dbReference>
<sequence length="162" mass="17586">MSPQQRRTLRTLGLVLACVLVLGLWWWAERGSSGSGTDAPGGQTRATAVAPSNGGGTPRQPTRGGDTSGLPTVSVSDLPPEARKTVDLIKAGGPFPYDRDGVVFQNRERILPGKQRGYYREYTVPTPGENDRGARRIITGQQGELYWTADHYDSFSVIVEDP</sequence>
<dbReference type="GO" id="GO:0004521">
    <property type="term" value="F:RNA endonuclease activity"/>
    <property type="evidence" value="ECO:0007669"/>
    <property type="project" value="InterPro"/>
</dbReference>
<gene>
    <name evidence="5" type="ORF">HJG52_05840</name>
</gene>
<dbReference type="Pfam" id="PF00545">
    <property type="entry name" value="Ribonuclease"/>
    <property type="match status" value="1"/>
</dbReference>
<dbReference type="Gene3D" id="3.10.450.30">
    <property type="entry name" value="Microbial ribonucleases"/>
    <property type="match status" value="1"/>
</dbReference>
<accession>A0A849H6X9</accession>
<organism evidence="5 6">
    <name type="scientific">Knoellia koreensis</name>
    <dbReference type="NCBI Taxonomy" id="2730921"/>
    <lineage>
        <taxon>Bacteria</taxon>
        <taxon>Bacillati</taxon>
        <taxon>Actinomycetota</taxon>
        <taxon>Actinomycetes</taxon>
        <taxon>Micrococcales</taxon>
        <taxon>Intrasporangiaceae</taxon>
        <taxon>Knoellia</taxon>
    </lineage>
</organism>